<reference evidence="2 3" key="1">
    <citation type="submission" date="2018-05" db="EMBL/GenBank/DDBJ databases">
        <title>Genomic Encyclopedia of Type Strains, Phase IV (KMG-IV): sequencing the most valuable type-strain genomes for metagenomic binning, comparative biology and taxonomic classification.</title>
        <authorList>
            <person name="Goeker M."/>
        </authorList>
    </citation>
    <scope>NUCLEOTIDE SEQUENCE [LARGE SCALE GENOMIC DNA]</scope>
    <source>
        <strain evidence="2 3">DSM 18773</strain>
    </source>
</reference>
<dbReference type="Proteomes" id="UP000245634">
    <property type="component" value="Unassembled WGS sequence"/>
</dbReference>
<organism evidence="2 3">
    <name type="scientific">Tumebacillus permanentifrigoris</name>
    <dbReference type="NCBI Taxonomy" id="378543"/>
    <lineage>
        <taxon>Bacteria</taxon>
        <taxon>Bacillati</taxon>
        <taxon>Bacillota</taxon>
        <taxon>Bacilli</taxon>
        <taxon>Bacillales</taxon>
        <taxon>Alicyclobacillaceae</taxon>
        <taxon>Tumebacillus</taxon>
    </lineage>
</organism>
<keyword evidence="3" id="KW-1185">Reference proteome</keyword>
<evidence type="ECO:0000256" key="1">
    <source>
        <dbReference type="SAM" id="Phobius"/>
    </source>
</evidence>
<dbReference type="OrthoDB" id="5459053at2"/>
<comment type="caution">
    <text evidence="2">The sequence shown here is derived from an EMBL/GenBank/DDBJ whole genome shotgun (WGS) entry which is preliminary data.</text>
</comment>
<keyword evidence="1" id="KW-0812">Transmembrane</keyword>
<dbReference type="Pfam" id="PF04307">
    <property type="entry name" value="YdjM"/>
    <property type="match status" value="1"/>
</dbReference>
<dbReference type="PANTHER" id="PTHR35531:SF1">
    <property type="entry name" value="INNER MEMBRANE PROTEIN YBCI-RELATED"/>
    <property type="match status" value="1"/>
</dbReference>
<keyword evidence="1" id="KW-1133">Transmembrane helix</keyword>
<feature type="transmembrane region" description="Helical" evidence="1">
    <location>
        <begin position="82"/>
        <end position="100"/>
    </location>
</feature>
<sequence length="209" mass="22633">MMGRTHMMLGALTGALLESQAPGLGVLEGILIGAIGGLVPDLDHPNSKATRSIAPIALGGSRRNSMVLMSLGVMALAWQGHLPYDGVMAIACWLLVAALSKHRGITHSLIGLLSATYAVHTWLGASWIIFAVGYASHLFADMLTDRGVPLLWPLQLDFSIPTGFSTGRFWSTFVEKWIQMGCILYIGWILVPHLEQLLRLAEAQLLTTF</sequence>
<dbReference type="RefSeq" id="WP_109690155.1">
    <property type="nucleotide sequence ID" value="NZ_QGGL01000013.1"/>
</dbReference>
<protein>
    <submittedName>
        <fullName evidence="2">Inner membrane protein</fullName>
    </submittedName>
</protein>
<accession>A0A316DSZ0</accession>
<evidence type="ECO:0000313" key="2">
    <source>
        <dbReference type="EMBL" id="PWK09649.1"/>
    </source>
</evidence>
<evidence type="ECO:0000313" key="3">
    <source>
        <dbReference type="Proteomes" id="UP000245634"/>
    </source>
</evidence>
<keyword evidence="1" id="KW-0472">Membrane</keyword>
<dbReference type="EMBL" id="QGGL01000013">
    <property type="protein sequence ID" value="PWK09649.1"/>
    <property type="molecule type" value="Genomic_DNA"/>
</dbReference>
<name>A0A316DSZ0_9BACL</name>
<gene>
    <name evidence="2" type="ORF">C7459_11384</name>
</gene>
<proteinExistence type="predicted"/>
<feature type="transmembrane region" description="Helical" evidence="1">
    <location>
        <begin position="112"/>
        <end position="135"/>
    </location>
</feature>
<dbReference type="InterPro" id="IPR007404">
    <property type="entry name" value="YdjM-like"/>
</dbReference>
<feature type="transmembrane region" description="Helical" evidence="1">
    <location>
        <begin position="177"/>
        <end position="194"/>
    </location>
</feature>
<dbReference type="AlphaFoldDB" id="A0A316DSZ0"/>
<dbReference type="PANTHER" id="PTHR35531">
    <property type="entry name" value="INNER MEMBRANE PROTEIN YBCI-RELATED"/>
    <property type="match status" value="1"/>
</dbReference>